<accession>A0ABV7ZLF3</accession>
<reference evidence="2" key="1">
    <citation type="journal article" date="2019" name="Int. J. Syst. Evol. Microbiol.">
        <title>The Global Catalogue of Microorganisms (GCM) 10K type strain sequencing project: providing services to taxonomists for standard genome sequencing and annotation.</title>
        <authorList>
            <consortium name="The Broad Institute Genomics Platform"/>
            <consortium name="The Broad Institute Genome Sequencing Center for Infectious Disease"/>
            <person name="Wu L."/>
            <person name="Ma J."/>
        </authorList>
    </citation>
    <scope>NUCLEOTIDE SEQUENCE [LARGE SCALE GENOMIC DNA]</scope>
    <source>
        <strain evidence="2">CCUG 53252</strain>
    </source>
</reference>
<name>A0ABV7ZLF3_9CORY</name>
<organism evidence="1 2">
    <name type="scientific">Corynebacterium hansenii</name>
    <dbReference type="NCBI Taxonomy" id="394964"/>
    <lineage>
        <taxon>Bacteria</taxon>
        <taxon>Bacillati</taxon>
        <taxon>Actinomycetota</taxon>
        <taxon>Actinomycetes</taxon>
        <taxon>Mycobacteriales</taxon>
        <taxon>Corynebacteriaceae</taxon>
        <taxon>Corynebacterium</taxon>
    </lineage>
</organism>
<dbReference type="RefSeq" id="WP_290292458.1">
    <property type="nucleotide sequence ID" value="NZ_CP047211.1"/>
</dbReference>
<dbReference type="Proteomes" id="UP001595751">
    <property type="component" value="Unassembled WGS sequence"/>
</dbReference>
<evidence type="ECO:0000313" key="1">
    <source>
        <dbReference type="EMBL" id="MFC3848554.1"/>
    </source>
</evidence>
<evidence type="ECO:0000313" key="2">
    <source>
        <dbReference type="Proteomes" id="UP001595751"/>
    </source>
</evidence>
<protein>
    <recommendedName>
        <fullName evidence="3">Sortase</fullName>
    </recommendedName>
</protein>
<keyword evidence="2" id="KW-1185">Reference proteome</keyword>
<proteinExistence type="predicted"/>
<evidence type="ECO:0008006" key="3">
    <source>
        <dbReference type="Google" id="ProtNLM"/>
    </source>
</evidence>
<dbReference type="Gene3D" id="2.40.260.10">
    <property type="entry name" value="Sortase"/>
    <property type="match status" value="1"/>
</dbReference>
<dbReference type="InterPro" id="IPR023365">
    <property type="entry name" value="Sortase_dom-sf"/>
</dbReference>
<comment type="caution">
    <text evidence="1">The sequence shown here is derived from an EMBL/GenBank/DDBJ whole genome shotgun (WGS) entry which is preliminary data.</text>
</comment>
<gene>
    <name evidence="1" type="ORF">ACFORJ_00015</name>
</gene>
<sequence length="227" mass="23806">MTGRVRTRVMDVAVLLVVVAAFAAGVHVLGFGPFAESRSPADRVEANVEVAQPREAVAPSEPVELAIPALGLRAGIDPEACPLEDGALDPARLDTACYYVADDRPYSLPGTDAPDVSVIAGHAAAGRAAVFDDLYDSRAGAFTVREGDELLVRTRAGGDRWLVYRATDFHDVAKPSLGGSAEIWGDGPMPGRMLTISCIQPRNPFAPATNNVIVGWTFAGLADAPAP</sequence>
<dbReference type="EMBL" id="JBHRZN010000001">
    <property type="protein sequence ID" value="MFC3848554.1"/>
    <property type="molecule type" value="Genomic_DNA"/>
</dbReference>